<evidence type="ECO:0000256" key="6">
    <source>
        <dbReference type="ARBA" id="ARBA00022833"/>
    </source>
</evidence>
<evidence type="ECO:0000256" key="3">
    <source>
        <dbReference type="ARBA" id="ARBA00022723"/>
    </source>
</evidence>
<dbReference type="SUPFAM" id="SSF63887">
    <property type="entry name" value="P-domain of calnexin/calreticulin"/>
    <property type="match status" value="1"/>
</dbReference>
<evidence type="ECO:0000256" key="4">
    <source>
        <dbReference type="ARBA" id="ARBA00022734"/>
    </source>
</evidence>
<keyword evidence="5 9" id="KW-0256">Endoplasmic reticulum</keyword>
<keyword evidence="7" id="KW-0106">Calcium</keyword>
<evidence type="ECO:0000256" key="9">
    <source>
        <dbReference type="RuleBase" id="RU362126"/>
    </source>
</evidence>
<proteinExistence type="inferred from homology"/>
<accession>A0ABR2KTH3</accession>
<dbReference type="InterPro" id="IPR001580">
    <property type="entry name" value="Calret/calnex"/>
</dbReference>
<comment type="caution">
    <text evidence="11">The sequence shown here is derived from an EMBL/GenBank/DDBJ whole genome shotgun (WGS) entry which is preliminary data.</text>
</comment>
<dbReference type="Gene3D" id="2.10.250.10">
    <property type="entry name" value="Calreticulin/calnexin, P domain"/>
    <property type="match status" value="1"/>
</dbReference>
<evidence type="ECO:0000256" key="5">
    <source>
        <dbReference type="ARBA" id="ARBA00022824"/>
    </source>
</evidence>
<dbReference type="PANTHER" id="PTHR11073:SF2">
    <property type="entry name" value="CALRETICULIN"/>
    <property type="match status" value="1"/>
</dbReference>
<keyword evidence="4" id="KW-0430">Lectin</keyword>
<dbReference type="Gene3D" id="2.60.120.200">
    <property type="match status" value="1"/>
</dbReference>
<reference evidence="11 12" key="1">
    <citation type="submission" date="2024-04" db="EMBL/GenBank/DDBJ databases">
        <title>Tritrichomonas musculus Genome.</title>
        <authorList>
            <person name="Alves-Ferreira E."/>
            <person name="Grigg M."/>
            <person name="Lorenzi H."/>
            <person name="Galac M."/>
        </authorList>
    </citation>
    <scope>NUCLEOTIDE SEQUENCE [LARGE SCALE GENOMIC DNA]</scope>
    <source>
        <strain evidence="11 12">EAF2021</strain>
    </source>
</reference>
<feature type="compositionally biased region" description="Basic and acidic residues" evidence="10">
    <location>
        <begin position="214"/>
        <end position="233"/>
    </location>
</feature>
<name>A0ABR2KTH3_9EUKA</name>
<dbReference type="PANTHER" id="PTHR11073">
    <property type="entry name" value="CALRETICULIN AND CALNEXIN"/>
    <property type="match status" value="1"/>
</dbReference>
<dbReference type="InterPro" id="IPR009033">
    <property type="entry name" value="Calreticulin/calnexin_P_dom_sf"/>
</dbReference>
<evidence type="ECO:0008006" key="13">
    <source>
        <dbReference type="Google" id="ProtNLM"/>
    </source>
</evidence>
<keyword evidence="8 9" id="KW-0143">Chaperone</keyword>
<dbReference type="SUPFAM" id="SSF49899">
    <property type="entry name" value="Concanavalin A-like lectins/glucanases"/>
    <property type="match status" value="1"/>
</dbReference>
<sequence>MFSFLFLIATVYFEDNFNDDDWEQHWVYSRHRPTKGQGKMGTFRLSSGAYYGNQRAQRGIQTVDDGAYYQITSKFKQSFNTSGKDFILQYTIRFENGYECSGGYIKLLNSSAQPIRFSEGSPYSLMFGPDVCKPNTHKLMFIINRNETTRDNHQYIDSFSDELTHAYTLIIFANRSYEIRLDGKKEHAGDLDTDFELGGTSMIPDPDDTMPEDWDNRKMIPDPDDRKPSDWDDRQIIPDLTAQQPAEWRESVHGKWTPPLIQNPNYRGIWKQKMIENPNYNGEWVPKMIKNPNSLSDPGFGVFQDLSYVGIEVFQITAGSIFDNILITDDLEYAEKQLRLNFLQYQKDEFSMYNRVLQDKKAEAELRKLREKDNAELTDDLFYTKSYSSSSSTTSSDSTIGSNQGSDDDISSELLERKPTISDFQFPYNIDHNSYFIIKRQNQMRKKSASSRKKWKEDLNKLKEEMEVPEGLPL</sequence>
<evidence type="ECO:0000256" key="2">
    <source>
        <dbReference type="ARBA" id="ARBA00010983"/>
    </source>
</evidence>
<comment type="subcellular location">
    <subcellularLocation>
        <location evidence="1">Endoplasmic reticulum</location>
    </subcellularLocation>
</comment>
<evidence type="ECO:0000256" key="1">
    <source>
        <dbReference type="ARBA" id="ARBA00004240"/>
    </source>
</evidence>
<evidence type="ECO:0000256" key="8">
    <source>
        <dbReference type="ARBA" id="ARBA00023186"/>
    </source>
</evidence>
<keyword evidence="3" id="KW-0479">Metal-binding</keyword>
<feature type="region of interest" description="Disordered" evidence="10">
    <location>
        <begin position="195"/>
        <end position="233"/>
    </location>
</feature>
<evidence type="ECO:0000313" key="11">
    <source>
        <dbReference type="EMBL" id="KAK8894138.1"/>
    </source>
</evidence>
<feature type="compositionally biased region" description="Low complexity" evidence="10">
    <location>
        <begin position="386"/>
        <end position="402"/>
    </location>
</feature>
<gene>
    <name evidence="11" type="ORF">M9Y10_022571</name>
</gene>
<evidence type="ECO:0000256" key="10">
    <source>
        <dbReference type="SAM" id="MobiDB-lite"/>
    </source>
</evidence>
<evidence type="ECO:0000256" key="7">
    <source>
        <dbReference type="ARBA" id="ARBA00022837"/>
    </source>
</evidence>
<organism evidence="11 12">
    <name type="scientific">Tritrichomonas musculus</name>
    <dbReference type="NCBI Taxonomy" id="1915356"/>
    <lineage>
        <taxon>Eukaryota</taxon>
        <taxon>Metamonada</taxon>
        <taxon>Parabasalia</taxon>
        <taxon>Tritrichomonadida</taxon>
        <taxon>Tritrichomonadidae</taxon>
        <taxon>Tritrichomonas</taxon>
    </lineage>
</organism>
<dbReference type="InterPro" id="IPR013320">
    <property type="entry name" value="ConA-like_dom_sf"/>
</dbReference>
<keyword evidence="6" id="KW-0862">Zinc</keyword>
<dbReference type="Proteomes" id="UP001470230">
    <property type="component" value="Unassembled WGS sequence"/>
</dbReference>
<dbReference type="PRINTS" id="PR00626">
    <property type="entry name" value="CALRETICULIN"/>
</dbReference>
<feature type="region of interest" description="Disordered" evidence="10">
    <location>
        <begin position="386"/>
        <end position="410"/>
    </location>
</feature>
<dbReference type="EMBL" id="JAPFFF010000003">
    <property type="protein sequence ID" value="KAK8894138.1"/>
    <property type="molecule type" value="Genomic_DNA"/>
</dbReference>
<protein>
    <recommendedName>
        <fullName evidence="13">Calreticulin family protein</fullName>
    </recommendedName>
</protein>
<keyword evidence="12" id="KW-1185">Reference proteome</keyword>
<comment type="similarity">
    <text evidence="2 9">Belongs to the calreticulin family.</text>
</comment>
<dbReference type="Pfam" id="PF00262">
    <property type="entry name" value="Calreticulin"/>
    <property type="match status" value="2"/>
</dbReference>
<evidence type="ECO:0000313" key="12">
    <source>
        <dbReference type="Proteomes" id="UP001470230"/>
    </source>
</evidence>